<evidence type="ECO:0000313" key="4">
    <source>
        <dbReference type="Proteomes" id="UP000677152"/>
    </source>
</evidence>
<reference evidence="3" key="1">
    <citation type="submission" date="2021-04" db="EMBL/GenBank/DDBJ databases">
        <title>Genomic sequence of Actinosynnema pretiosum subsp. pretiosum ATCC 31280 (C-14919).</title>
        <authorList>
            <person name="Bai L."/>
            <person name="Wang X."/>
            <person name="Xiao Y."/>
        </authorList>
    </citation>
    <scope>NUCLEOTIDE SEQUENCE</scope>
    <source>
        <strain evidence="3">ATCC 31280</strain>
    </source>
</reference>
<dbReference type="InterPro" id="IPR012938">
    <property type="entry name" value="Glc/Sorbosone_DH"/>
</dbReference>
<name>A0AA45LD12_9PSEU</name>
<dbReference type="Proteomes" id="UP000677152">
    <property type="component" value="Chromosome"/>
</dbReference>
<dbReference type="Gene3D" id="2.120.10.30">
    <property type="entry name" value="TolB, C-terminal domain"/>
    <property type="match status" value="1"/>
</dbReference>
<feature type="chain" id="PRO_5041332741" evidence="1">
    <location>
        <begin position="24"/>
        <end position="367"/>
    </location>
</feature>
<proteinExistence type="predicted"/>
<dbReference type="PROSITE" id="PS51257">
    <property type="entry name" value="PROKAR_LIPOPROTEIN"/>
    <property type="match status" value="1"/>
</dbReference>
<keyword evidence="1" id="KW-0732">Signal</keyword>
<dbReference type="EMBL" id="CP073249">
    <property type="protein sequence ID" value="QUF07601.1"/>
    <property type="molecule type" value="Genomic_DNA"/>
</dbReference>
<dbReference type="Pfam" id="PF07995">
    <property type="entry name" value="GSDH"/>
    <property type="match status" value="1"/>
</dbReference>
<protein>
    <submittedName>
        <fullName evidence="3">PQQ-dependent sugar dehydrogenase</fullName>
    </submittedName>
</protein>
<sequence>MGRIAGFAAVLLLTGCAATPATGDGSSTGSAAPTEGAAAGLTVETVASGLTHAWGIDWLPDGRMLVTQRSGTVSVVENGQVKNLDVDTGAVARGEGGLLGVAVHPGTSRFTTCQNTASDIRLTTWELGGGDAVGKVGDLLTGLPANPSGRHSGCRLAIDVDGKLRVGTGDAARADTSQDRDGLGGKTLVVDLGTGEHRVETYGHRNVQGIAVRSDGLVVSAEHGPSVDDELNVLKPGANYGWDPSRGGTQGGYDEGVPMTDLERFPDAVPAIWSSGSPTEAISDAAFLQGGQWGGLDGALAVTALKGSKLFLFEITPEGGVHSVSVPPELDGTKGRLRAAKQGPDGALYVTTSNGDGDEVLRVTAAG</sequence>
<evidence type="ECO:0000259" key="2">
    <source>
        <dbReference type="Pfam" id="PF07995"/>
    </source>
</evidence>
<dbReference type="InterPro" id="IPR011041">
    <property type="entry name" value="Quinoprot_gluc/sorb_DH_b-prop"/>
</dbReference>
<gene>
    <name evidence="3" type="ORF">KCV87_17260</name>
</gene>
<dbReference type="SUPFAM" id="SSF50952">
    <property type="entry name" value="Soluble quinoprotein glucose dehydrogenase"/>
    <property type="match status" value="1"/>
</dbReference>
<dbReference type="PANTHER" id="PTHR19328:SF13">
    <property type="entry name" value="HIPL1 PROTEIN"/>
    <property type="match status" value="1"/>
</dbReference>
<evidence type="ECO:0000313" key="3">
    <source>
        <dbReference type="EMBL" id="QUF07601.1"/>
    </source>
</evidence>
<evidence type="ECO:0000256" key="1">
    <source>
        <dbReference type="SAM" id="SignalP"/>
    </source>
</evidence>
<dbReference type="AlphaFoldDB" id="A0AA45LD12"/>
<feature type="signal peptide" evidence="1">
    <location>
        <begin position="1"/>
        <end position="23"/>
    </location>
</feature>
<dbReference type="PANTHER" id="PTHR19328">
    <property type="entry name" value="HEDGEHOG-INTERACTING PROTEIN"/>
    <property type="match status" value="1"/>
</dbReference>
<feature type="domain" description="Glucose/Sorbosone dehydrogenase" evidence="2">
    <location>
        <begin position="50"/>
        <end position="358"/>
    </location>
</feature>
<accession>A0AA45LD12</accession>
<organism evidence="3 4">
    <name type="scientific">Actinosynnema pretiosum subsp. pretiosum</name>
    <dbReference type="NCBI Taxonomy" id="103721"/>
    <lineage>
        <taxon>Bacteria</taxon>
        <taxon>Bacillati</taxon>
        <taxon>Actinomycetota</taxon>
        <taxon>Actinomycetes</taxon>
        <taxon>Pseudonocardiales</taxon>
        <taxon>Pseudonocardiaceae</taxon>
        <taxon>Actinosynnema</taxon>
    </lineage>
</organism>
<dbReference type="InterPro" id="IPR011042">
    <property type="entry name" value="6-blade_b-propeller_TolB-like"/>
</dbReference>